<accession>A0ABT5EJ94</accession>
<gene>
    <name evidence="1" type="ORF">POL67_08685</name>
</gene>
<organism evidence="1 2">
    <name type="scientific">Polyangium mundeleinium</name>
    <dbReference type="NCBI Taxonomy" id="2995306"/>
    <lineage>
        <taxon>Bacteria</taxon>
        <taxon>Pseudomonadati</taxon>
        <taxon>Myxococcota</taxon>
        <taxon>Polyangia</taxon>
        <taxon>Polyangiales</taxon>
        <taxon>Polyangiaceae</taxon>
        <taxon>Polyangium</taxon>
    </lineage>
</organism>
<evidence type="ECO:0000313" key="1">
    <source>
        <dbReference type="EMBL" id="MDC0741419.1"/>
    </source>
</evidence>
<dbReference type="RefSeq" id="WP_271916655.1">
    <property type="nucleotide sequence ID" value="NZ_JAQNDO010000001.1"/>
</dbReference>
<proteinExistence type="predicted"/>
<sequence>MTAVAVWDHKPTAAEMLEARLARGWTPTPTATREGPVVLGYAACAISRANSPAT</sequence>
<dbReference type="Proteomes" id="UP001221411">
    <property type="component" value="Unassembled WGS sequence"/>
</dbReference>
<dbReference type="EMBL" id="JAQNDO010000001">
    <property type="protein sequence ID" value="MDC0741419.1"/>
    <property type="molecule type" value="Genomic_DNA"/>
</dbReference>
<keyword evidence="2" id="KW-1185">Reference proteome</keyword>
<name>A0ABT5EJ94_9BACT</name>
<reference evidence="1 2" key="1">
    <citation type="submission" date="2022-11" db="EMBL/GenBank/DDBJ databases">
        <title>Minimal conservation of predation-associated metabolite biosynthetic gene clusters underscores biosynthetic potential of Myxococcota including descriptions for ten novel species: Archangium lansinium sp. nov., Myxococcus landrumus sp. nov., Nannocystis bai.</title>
        <authorList>
            <person name="Ahearne A."/>
            <person name="Stevens C."/>
            <person name="Dowd S."/>
        </authorList>
    </citation>
    <scope>NUCLEOTIDE SEQUENCE [LARGE SCALE GENOMIC DNA]</scope>
    <source>
        <strain evidence="1 2">RJM3</strain>
    </source>
</reference>
<protein>
    <submittedName>
        <fullName evidence="1">Uncharacterized protein</fullName>
    </submittedName>
</protein>
<comment type="caution">
    <text evidence="1">The sequence shown here is derived from an EMBL/GenBank/DDBJ whole genome shotgun (WGS) entry which is preliminary data.</text>
</comment>
<evidence type="ECO:0000313" key="2">
    <source>
        <dbReference type="Proteomes" id="UP001221411"/>
    </source>
</evidence>